<evidence type="ECO:0000256" key="2">
    <source>
        <dbReference type="PIRSR" id="PIRSR634015-3"/>
    </source>
</evidence>
<dbReference type="GO" id="GO:0008237">
    <property type="term" value="F:metallopeptidase activity"/>
    <property type="evidence" value="ECO:0007669"/>
    <property type="project" value="InterPro"/>
</dbReference>
<dbReference type="STRING" id="1817813.A2008_02995"/>
<keyword evidence="2" id="KW-0862">Zinc</keyword>
<accession>A0A1F7WSK0</accession>
<dbReference type="InterPro" id="IPR029062">
    <property type="entry name" value="Class_I_gatase-like"/>
</dbReference>
<feature type="signal peptide" evidence="4">
    <location>
        <begin position="1"/>
        <end position="40"/>
    </location>
</feature>
<dbReference type="InterPro" id="IPR014782">
    <property type="entry name" value="Peptidase_M1_dom"/>
</dbReference>
<comment type="caution">
    <text evidence="6">The sequence shown here is derived from an EMBL/GenBank/DDBJ whole genome shotgun (WGS) entry which is preliminary data.</text>
</comment>
<feature type="domain" description="Peptidase M1 membrane alanine aminopeptidase" evidence="5">
    <location>
        <begin position="320"/>
        <end position="459"/>
    </location>
</feature>
<dbReference type="Pfam" id="PF01433">
    <property type="entry name" value="Peptidase_M1"/>
    <property type="match status" value="1"/>
</dbReference>
<name>A0A1F7WSK0_9BACT</name>
<dbReference type="GO" id="GO:0008270">
    <property type="term" value="F:zinc ion binding"/>
    <property type="evidence" value="ECO:0007669"/>
    <property type="project" value="InterPro"/>
</dbReference>
<dbReference type="Gene3D" id="3.40.50.880">
    <property type="match status" value="1"/>
</dbReference>
<reference evidence="6 7" key="1">
    <citation type="journal article" date="2016" name="Nat. Commun.">
        <title>Thousands of microbial genomes shed light on interconnected biogeochemical processes in an aquifer system.</title>
        <authorList>
            <person name="Anantharaman K."/>
            <person name="Brown C.T."/>
            <person name="Hug L.A."/>
            <person name="Sharon I."/>
            <person name="Castelle C.J."/>
            <person name="Probst A.J."/>
            <person name="Thomas B.C."/>
            <person name="Singh A."/>
            <person name="Wilkins M.J."/>
            <person name="Karaoz U."/>
            <person name="Brodie E.L."/>
            <person name="Williams K.H."/>
            <person name="Hubbard S.S."/>
            <person name="Banfield J.F."/>
        </authorList>
    </citation>
    <scope>NUCLEOTIDE SEQUENCE [LARGE SCALE GENOMIC DNA]</scope>
</reference>
<evidence type="ECO:0000259" key="5">
    <source>
        <dbReference type="Pfam" id="PF01433"/>
    </source>
</evidence>
<comment type="cofactor">
    <cofactor evidence="2">
        <name>Zn(2+)</name>
        <dbReference type="ChEBI" id="CHEBI:29105"/>
    </cofactor>
    <text evidence="2">Binds 1 zinc ion per subunit.</text>
</comment>
<dbReference type="InterPro" id="IPR027268">
    <property type="entry name" value="Peptidase_M4/M1_CTD_sf"/>
</dbReference>
<feature type="transmembrane region" description="Helical" evidence="3">
    <location>
        <begin position="1126"/>
        <end position="1147"/>
    </location>
</feature>
<sequence length="1587" mass="174651">MTKLNARPFAFFSAAHAAALSAGILILALTLSVPVLPAFAAEPSAAVGTSSATAEINVFNRKYIKVDKYAVRLDLFPEKHMVSGEVDIFPVPGAEFSGEVVLNLHSDMDVRTLSTYPGGKTPGHRRKDDLITFSCDGPASKISVSFYGDPSRYITPKNSFTYIGKEGCYFDDLCAYFPRAGFGGKSAFELSVTHPENWKPVTQGERAWTLDLRNGRAETRFANVKKSRCHTLAAGPYIRTPAADVGDFEINAFFYARDSEAASAHLSEAAAILNFYRSRYGDDGIKKLNIVEVEKVFPGGYGPEEVVYITAAVVDGKKVDFELLAHEIAHQWFGNFVMGEFPASNFLNEAFATYASMEYTKEKHPGEYQQKYDEMRREYIAYRYHAGTGEVSIDAAARDPRLGYAWQILLYYRGMMVLNATLHLLERAAGMKQHEIISKYLAFFADKTVTVDEFKKFLFDGKSSLYSPAGVRDENALRKAAADFDDFYYATAAVELSVKSAVTGAAANGRSAARLAITRHDGIGRDFEVGVAVYGCAAGDANLADLRIAEKTLVLKRGENMVDFELDAGYGAYKYFIDEENNNLLYYKLPVFTGRGPDTESIAVLGVPEGEPERFGELCRELAGNAGYKVISDGNFDPGDLFKYRDILLIGNFRNSPLKDIFNCAFNIRTGERVITTRNCFNHGSFDFVEGVSAKFTMKNPFIEGGVVNAVLFSGAQALGGYTKLRSGLGDFCFYDSYRKKLKTGCFNQGFSGEFEKNGGVRLIYDGVGTGKTFITRKPVSLLFDIYNSSPATIEALITYTAPGIPAAPETSLLAPGTVTRHESLPMVINDNDITYTAAGNNGDILFSGRIEADARSGNADAVAVGAGGSGEFQKIGSMLNFLYADQFKSRYPPDAVNVNFANSVINPISYEGFKAVILNNYDMASTPEKLADTLKNYAAAGGIVIVSGGGMSGIYSPRTASFIKEIFGAGVSSSKVHIFDASKPGIALKYSQNGIYSLQNAEWKDVVKLQNSEKEGDGEAPRITLTRGDNPVVSFSAAETAAAGGGGTPVTLFGSKLIYRRFGNGAFYYLPYDFSDETLKSSRENIQILKLIFSGGVEPATAGLKKVSPDSILFNPSERPWPFTLQHFIIFMIVYILSHSLIYAYASRRKTGGRYIWLSAAAALLCLAFLAFVLRCFTSFDRATEIIGLTEISDGYYGPVCESGYHKIWPGNVDRLSLTFDGDLIAVNDNGYNYNKIDFSRIPGGYMTETPDPLIFYPVIFSATTLKRGGFRKSPFIINALRPADKKHFIVTVGASVFENLNISGPAVILIKTPGGFFLDTASREKSEYIFGNDCLTYRISVTEDIRKRLGISAAGAECLINLIFEQESRSFNKAEHLLFIISAEDIKLRPRGSYRLKECKKINATVTRLNFTDEKRSVIADFSFKKEKLNFRNDLYTSLSFEPRRFINFAANGGGTQETSLSAVISIKTPADVSEREIERFREHFIKSFADNLTPAFSGSGSAGLKFRAGEAYGRDFINIMHDNNKNFVYNVSGGNLIFKIKNFGHYLIYDLNDPAGRAGFVIRQSAISWRRTIVANFDISVIYE</sequence>
<keyword evidence="3" id="KW-1133">Transmembrane helix</keyword>
<dbReference type="SUPFAM" id="SSF55486">
    <property type="entry name" value="Metalloproteases ('zincins'), catalytic domain"/>
    <property type="match status" value="1"/>
</dbReference>
<keyword evidence="3" id="KW-0812">Transmembrane</keyword>
<dbReference type="EMBL" id="MGFH01000096">
    <property type="protein sequence ID" value="OGM05814.1"/>
    <property type="molecule type" value="Genomic_DNA"/>
</dbReference>
<evidence type="ECO:0000256" key="4">
    <source>
        <dbReference type="SAM" id="SignalP"/>
    </source>
</evidence>
<feature type="binding site" evidence="2">
    <location>
        <position position="326"/>
    </location>
    <ligand>
        <name>Zn(2+)</name>
        <dbReference type="ChEBI" id="CHEBI:29105"/>
        <note>catalytic</note>
    </ligand>
</feature>
<dbReference type="InterPro" id="IPR034015">
    <property type="entry name" value="M1_LTA4H"/>
</dbReference>
<evidence type="ECO:0000313" key="6">
    <source>
        <dbReference type="EMBL" id="OGM05814.1"/>
    </source>
</evidence>
<keyword evidence="2" id="KW-0479">Metal-binding</keyword>
<protein>
    <recommendedName>
        <fullName evidence="5">Peptidase M1 membrane alanine aminopeptidase domain-containing protein</fullName>
    </recommendedName>
</protein>
<evidence type="ECO:0000313" key="7">
    <source>
        <dbReference type="Proteomes" id="UP000178735"/>
    </source>
</evidence>
<feature type="active site" description="Proton donor" evidence="1">
    <location>
        <position position="411"/>
    </location>
</feature>
<dbReference type="Proteomes" id="UP000178735">
    <property type="component" value="Unassembled WGS sequence"/>
</dbReference>
<keyword evidence="4" id="KW-0732">Signal</keyword>
<dbReference type="PANTHER" id="PTHR45726:SF3">
    <property type="entry name" value="LEUKOTRIENE A-4 HYDROLASE"/>
    <property type="match status" value="1"/>
</dbReference>
<organism evidence="6 7">
    <name type="scientific">Candidatus Wallbacteria bacterium GWC2_49_35</name>
    <dbReference type="NCBI Taxonomy" id="1817813"/>
    <lineage>
        <taxon>Bacteria</taxon>
        <taxon>Candidatus Walliibacteriota</taxon>
    </lineage>
</organism>
<gene>
    <name evidence="6" type="ORF">A2008_02995</name>
</gene>
<evidence type="ECO:0000256" key="3">
    <source>
        <dbReference type="SAM" id="Phobius"/>
    </source>
</evidence>
<feature type="binding site" evidence="2">
    <location>
        <position position="349"/>
    </location>
    <ligand>
        <name>Zn(2+)</name>
        <dbReference type="ChEBI" id="CHEBI:29105"/>
        <note>catalytic</note>
    </ligand>
</feature>
<feature type="transmembrane region" description="Helical" evidence="3">
    <location>
        <begin position="1156"/>
        <end position="1175"/>
    </location>
</feature>
<dbReference type="PANTHER" id="PTHR45726">
    <property type="entry name" value="LEUKOTRIENE A-4 HYDROLASE"/>
    <property type="match status" value="1"/>
</dbReference>
<dbReference type="Gene3D" id="1.10.390.10">
    <property type="entry name" value="Neutral Protease Domain 2"/>
    <property type="match status" value="1"/>
</dbReference>
<proteinExistence type="predicted"/>
<feature type="chain" id="PRO_5009533562" description="Peptidase M1 membrane alanine aminopeptidase domain-containing protein" evidence="4">
    <location>
        <begin position="41"/>
        <end position="1587"/>
    </location>
</feature>
<evidence type="ECO:0000256" key="1">
    <source>
        <dbReference type="PIRSR" id="PIRSR634015-1"/>
    </source>
</evidence>
<feature type="active site" description="Proton acceptor" evidence="1">
    <location>
        <position position="327"/>
    </location>
</feature>
<feature type="binding site" evidence="2">
    <location>
        <position position="330"/>
    </location>
    <ligand>
        <name>Zn(2+)</name>
        <dbReference type="ChEBI" id="CHEBI:29105"/>
        <note>catalytic</note>
    </ligand>
</feature>
<keyword evidence="3" id="KW-0472">Membrane</keyword>